<reference evidence="1 2" key="1">
    <citation type="submission" date="2024-02" db="EMBL/GenBank/DDBJ databases">
        <authorList>
            <person name="Chen Y."/>
            <person name="Shah S."/>
            <person name="Dougan E. K."/>
            <person name="Thang M."/>
            <person name="Chan C."/>
        </authorList>
    </citation>
    <scope>NUCLEOTIDE SEQUENCE [LARGE SCALE GENOMIC DNA]</scope>
</reference>
<name>A0ABP0QZ55_9DINO</name>
<organism evidence="1 2">
    <name type="scientific">Durusdinium trenchii</name>
    <dbReference type="NCBI Taxonomy" id="1381693"/>
    <lineage>
        <taxon>Eukaryota</taxon>
        <taxon>Sar</taxon>
        <taxon>Alveolata</taxon>
        <taxon>Dinophyceae</taxon>
        <taxon>Suessiales</taxon>
        <taxon>Symbiodiniaceae</taxon>
        <taxon>Durusdinium</taxon>
    </lineage>
</organism>
<feature type="non-terminal residue" evidence="1">
    <location>
        <position position="1"/>
    </location>
</feature>
<evidence type="ECO:0000313" key="2">
    <source>
        <dbReference type="Proteomes" id="UP001642464"/>
    </source>
</evidence>
<proteinExistence type="predicted"/>
<protein>
    <submittedName>
        <fullName evidence="1">Uncharacterized protein</fullName>
    </submittedName>
</protein>
<dbReference type="Proteomes" id="UP001642464">
    <property type="component" value="Unassembled WGS sequence"/>
</dbReference>
<sequence>KELKKEINQCNICAFDLDSTDKLRGALMKFKTRYEEFLDEIKGIDALATLKDLQAEIADNVSNMKVIKAQAKAVLSVRKKEKKDSAASSASTVG</sequence>
<keyword evidence="2" id="KW-1185">Reference proteome</keyword>
<accession>A0ABP0QZ55</accession>
<comment type="caution">
    <text evidence="1">The sequence shown here is derived from an EMBL/GenBank/DDBJ whole genome shotgun (WGS) entry which is preliminary data.</text>
</comment>
<gene>
    <name evidence="1" type="ORF">SCF082_LOCUS43909</name>
</gene>
<dbReference type="EMBL" id="CAXAMM010040458">
    <property type="protein sequence ID" value="CAK9093343.1"/>
    <property type="molecule type" value="Genomic_DNA"/>
</dbReference>
<evidence type="ECO:0000313" key="1">
    <source>
        <dbReference type="EMBL" id="CAK9093343.1"/>
    </source>
</evidence>